<name>A0ABW2UX12_9BACI</name>
<feature type="chain" id="PRO_5046164855" evidence="1">
    <location>
        <begin position="19"/>
        <end position="157"/>
    </location>
</feature>
<proteinExistence type="predicted"/>
<sequence>MRKSLVLSFMLLLLVASACSSGGSQEEHENNASNGDIRQTTSSITEMPSFLDETSDDLKNLYKAVAQNQDLLESIPCYCGCGEFGHTSNYDCFINQNNADGSLVWDNHAIKCQTCLDIAVESVIAFSEGTSVKEIRSTIDEKYQDGNYPEPTPTPEI</sequence>
<keyword evidence="3" id="KW-1185">Reference proteome</keyword>
<evidence type="ECO:0000256" key="1">
    <source>
        <dbReference type="SAM" id="SignalP"/>
    </source>
</evidence>
<evidence type="ECO:0000313" key="2">
    <source>
        <dbReference type="EMBL" id="MFC7746867.1"/>
    </source>
</evidence>
<dbReference type="Pfam" id="PF13798">
    <property type="entry name" value="PCYCGC"/>
    <property type="match status" value="1"/>
</dbReference>
<gene>
    <name evidence="2" type="ORF">ACFQU8_06415</name>
</gene>
<dbReference type="PROSITE" id="PS51257">
    <property type="entry name" value="PROKAR_LIPOPROTEIN"/>
    <property type="match status" value="1"/>
</dbReference>
<accession>A0ABW2UX12</accession>
<reference evidence="3" key="1">
    <citation type="journal article" date="2019" name="Int. J. Syst. Evol. Microbiol.">
        <title>The Global Catalogue of Microorganisms (GCM) 10K type strain sequencing project: providing services to taxonomists for standard genome sequencing and annotation.</title>
        <authorList>
            <consortium name="The Broad Institute Genomics Platform"/>
            <consortium name="The Broad Institute Genome Sequencing Center for Infectious Disease"/>
            <person name="Wu L."/>
            <person name="Ma J."/>
        </authorList>
    </citation>
    <scope>NUCLEOTIDE SEQUENCE [LARGE SCALE GENOMIC DNA]</scope>
    <source>
        <strain evidence="3">JCM 30234</strain>
    </source>
</reference>
<feature type="signal peptide" evidence="1">
    <location>
        <begin position="1"/>
        <end position="18"/>
    </location>
</feature>
<evidence type="ECO:0000313" key="3">
    <source>
        <dbReference type="Proteomes" id="UP001596620"/>
    </source>
</evidence>
<organism evidence="2 3">
    <name type="scientific">Lentibacillus kimchii</name>
    <dbReference type="NCBI Taxonomy" id="1542911"/>
    <lineage>
        <taxon>Bacteria</taxon>
        <taxon>Bacillati</taxon>
        <taxon>Bacillota</taxon>
        <taxon>Bacilli</taxon>
        <taxon>Bacillales</taxon>
        <taxon>Bacillaceae</taxon>
        <taxon>Lentibacillus</taxon>
    </lineage>
</organism>
<dbReference type="Proteomes" id="UP001596620">
    <property type="component" value="Unassembled WGS sequence"/>
</dbReference>
<dbReference type="InterPro" id="IPR025673">
    <property type="entry name" value="PCYCGC"/>
</dbReference>
<dbReference type="RefSeq" id="WP_382358375.1">
    <property type="nucleotide sequence ID" value="NZ_JBHTGR010000010.1"/>
</dbReference>
<protein>
    <submittedName>
        <fullName evidence="2">PCYCGC motif-containing (Lipo)protein</fullName>
    </submittedName>
</protein>
<keyword evidence="1" id="KW-0732">Signal</keyword>
<dbReference type="EMBL" id="JBHTGR010000010">
    <property type="protein sequence ID" value="MFC7746867.1"/>
    <property type="molecule type" value="Genomic_DNA"/>
</dbReference>
<comment type="caution">
    <text evidence="2">The sequence shown here is derived from an EMBL/GenBank/DDBJ whole genome shotgun (WGS) entry which is preliminary data.</text>
</comment>